<organism evidence="1 2">
    <name type="scientific">Trifolium medium</name>
    <dbReference type="NCBI Taxonomy" id="97028"/>
    <lineage>
        <taxon>Eukaryota</taxon>
        <taxon>Viridiplantae</taxon>
        <taxon>Streptophyta</taxon>
        <taxon>Embryophyta</taxon>
        <taxon>Tracheophyta</taxon>
        <taxon>Spermatophyta</taxon>
        <taxon>Magnoliopsida</taxon>
        <taxon>eudicotyledons</taxon>
        <taxon>Gunneridae</taxon>
        <taxon>Pentapetalae</taxon>
        <taxon>rosids</taxon>
        <taxon>fabids</taxon>
        <taxon>Fabales</taxon>
        <taxon>Fabaceae</taxon>
        <taxon>Papilionoideae</taxon>
        <taxon>50 kb inversion clade</taxon>
        <taxon>NPAAA clade</taxon>
        <taxon>Hologalegina</taxon>
        <taxon>IRL clade</taxon>
        <taxon>Trifolieae</taxon>
        <taxon>Trifolium</taxon>
    </lineage>
</organism>
<accession>A0A392T1C3</accession>
<feature type="non-terminal residue" evidence="1">
    <location>
        <position position="1"/>
    </location>
</feature>
<dbReference type="AlphaFoldDB" id="A0A392T1C3"/>
<keyword evidence="2" id="KW-1185">Reference proteome</keyword>
<evidence type="ECO:0000313" key="1">
    <source>
        <dbReference type="EMBL" id="MCI54284.1"/>
    </source>
</evidence>
<dbReference type="EMBL" id="LXQA010476818">
    <property type="protein sequence ID" value="MCI54284.1"/>
    <property type="molecule type" value="Genomic_DNA"/>
</dbReference>
<reference evidence="1 2" key="1">
    <citation type="journal article" date="2018" name="Front. Plant Sci.">
        <title>Red Clover (Trifolium pratense) and Zigzag Clover (T. medium) - A Picture of Genomic Similarities and Differences.</title>
        <authorList>
            <person name="Dluhosova J."/>
            <person name="Istvanek J."/>
            <person name="Nedelnik J."/>
            <person name="Repkova J."/>
        </authorList>
    </citation>
    <scope>NUCLEOTIDE SEQUENCE [LARGE SCALE GENOMIC DNA]</scope>
    <source>
        <strain evidence="2">cv. 10/8</strain>
        <tissue evidence="1">Leaf</tissue>
    </source>
</reference>
<comment type="caution">
    <text evidence="1">The sequence shown here is derived from an EMBL/GenBank/DDBJ whole genome shotgun (WGS) entry which is preliminary data.</text>
</comment>
<evidence type="ECO:0000313" key="2">
    <source>
        <dbReference type="Proteomes" id="UP000265520"/>
    </source>
</evidence>
<protein>
    <submittedName>
        <fullName evidence="1">Putative zinc metallopeptidase EGY3 chloroplastic-like</fullName>
    </submittedName>
</protein>
<name>A0A392T1C3_9FABA</name>
<sequence>RTASAYLTSLVLAVAAFVADGSFNGGDNAL</sequence>
<dbReference type="Proteomes" id="UP000265520">
    <property type="component" value="Unassembled WGS sequence"/>
</dbReference>
<proteinExistence type="predicted"/>